<keyword evidence="1" id="KW-0472">Membrane</keyword>
<keyword evidence="1" id="KW-0812">Transmembrane</keyword>
<accession>A0A7Y0L240</accession>
<name>A0A7Y0L240_9FIRM</name>
<sequence length="158" mass="17647">MVEERTWQVENEGNLARTWEQRLRPKVSPQPQRRRRIAARWVRPAAWIGALWGGAVVASFLAIQVMTMSYHYDQTNQQYAALTRQNQSLNVTLAALTSTQALSRDAARLKVTMVEPASALQTPVKHGTSKPVAAPTVQPSALGRVTRWMQNLSQSLGQ</sequence>
<keyword evidence="3" id="KW-1185">Reference proteome</keyword>
<evidence type="ECO:0008006" key="4">
    <source>
        <dbReference type="Google" id="ProtNLM"/>
    </source>
</evidence>
<reference evidence="2 3" key="1">
    <citation type="submission" date="2020-04" db="EMBL/GenBank/DDBJ databases">
        <authorList>
            <person name="Zhang R."/>
            <person name="Schippers A."/>
        </authorList>
    </citation>
    <scope>NUCLEOTIDE SEQUENCE [LARGE SCALE GENOMIC DNA]</scope>
    <source>
        <strain evidence="2 3">DSM 109850</strain>
    </source>
</reference>
<evidence type="ECO:0000313" key="2">
    <source>
        <dbReference type="EMBL" id="NMP21607.1"/>
    </source>
</evidence>
<dbReference type="EMBL" id="JABBVZ010000010">
    <property type="protein sequence ID" value="NMP21607.1"/>
    <property type="molecule type" value="Genomic_DNA"/>
</dbReference>
<protein>
    <recommendedName>
        <fullName evidence="4">Cell division protein FtsL</fullName>
    </recommendedName>
</protein>
<comment type="caution">
    <text evidence="2">The sequence shown here is derived from an EMBL/GenBank/DDBJ whole genome shotgun (WGS) entry which is preliminary data.</text>
</comment>
<organism evidence="2 3">
    <name type="scientific">Sulfobacillus harzensis</name>
    <dbReference type="NCBI Taxonomy" id="2729629"/>
    <lineage>
        <taxon>Bacteria</taxon>
        <taxon>Bacillati</taxon>
        <taxon>Bacillota</taxon>
        <taxon>Clostridia</taxon>
        <taxon>Eubacteriales</taxon>
        <taxon>Clostridiales Family XVII. Incertae Sedis</taxon>
        <taxon>Sulfobacillus</taxon>
    </lineage>
</organism>
<proteinExistence type="predicted"/>
<evidence type="ECO:0000256" key="1">
    <source>
        <dbReference type="SAM" id="Phobius"/>
    </source>
</evidence>
<dbReference type="RefSeq" id="WP_169097138.1">
    <property type="nucleotide sequence ID" value="NZ_JABBVZ010000010.1"/>
</dbReference>
<evidence type="ECO:0000313" key="3">
    <source>
        <dbReference type="Proteomes" id="UP000533476"/>
    </source>
</evidence>
<dbReference type="Proteomes" id="UP000533476">
    <property type="component" value="Unassembled WGS sequence"/>
</dbReference>
<keyword evidence="1" id="KW-1133">Transmembrane helix</keyword>
<feature type="transmembrane region" description="Helical" evidence="1">
    <location>
        <begin position="41"/>
        <end position="63"/>
    </location>
</feature>
<dbReference type="AlphaFoldDB" id="A0A7Y0L240"/>
<gene>
    <name evidence="2" type="ORF">HIJ39_04465</name>
</gene>